<evidence type="ECO:0000256" key="2">
    <source>
        <dbReference type="ARBA" id="ARBA00023125"/>
    </source>
</evidence>
<dbReference type="Gene3D" id="1.10.490.50">
    <property type="entry name" value="Antibiotic binding domain of TipA-like multidrug resistance regulators"/>
    <property type="match status" value="1"/>
</dbReference>
<keyword evidence="3" id="KW-0010">Activator</keyword>
<evidence type="ECO:0000313" key="6">
    <source>
        <dbReference type="EMBL" id="GLW53341.1"/>
    </source>
</evidence>
<reference evidence="6" key="1">
    <citation type="submission" date="2023-02" db="EMBL/GenBank/DDBJ databases">
        <title>Kitasatospora phosalacinea NBRC 14362.</title>
        <authorList>
            <person name="Ichikawa N."/>
            <person name="Sato H."/>
            <person name="Tonouchi N."/>
        </authorList>
    </citation>
    <scope>NUCLEOTIDE SEQUENCE</scope>
    <source>
        <strain evidence="6">NBRC 14362</strain>
    </source>
</reference>
<organism evidence="6 7">
    <name type="scientific">Kitasatospora phosalacinea</name>
    <dbReference type="NCBI Taxonomy" id="2065"/>
    <lineage>
        <taxon>Bacteria</taxon>
        <taxon>Bacillati</taxon>
        <taxon>Actinomycetota</taxon>
        <taxon>Actinomycetes</taxon>
        <taxon>Kitasatosporales</taxon>
        <taxon>Streptomycetaceae</taxon>
        <taxon>Kitasatospora</taxon>
    </lineage>
</organism>
<dbReference type="InterPro" id="IPR009061">
    <property type="entry name" value="DNA-bd_dom_put_sf"/>
</dbReference>
<evidence type="ECO:0000256" key="4">
    <source>
        <dbReference type="ARBA" id="ARBA00023163"/>
    </source>
</evidence>
<dbReference type="CDD" id="cd01106">
    <property type="entry name" value="HTH_TipAL-Mta"/>
    <property type="match status" value="1"/>
</dbReference>
<evidence type="ECO:0000256" key="3">
    <source>
        <dbReference type="ARBA" id="ARBA00023159"/>
    </source>
</evidence>
<dbReference type="SUPFAM" id="SSF89082">
    <property type="entry name" value="Antibiotic binding domain of TipA-like multidrug resistance regulators"/>
    <property type="match status" value="1"/>
</dbReference>
<evidence type="ECO:0000259" key="5">
    <source>
        <dbReference type="PROSITE" id="PS50937"/>
    </source>
</evidence>
<dbReference type="SUPFAM" id="SSF46955">
    <property type="entry name" value="Putative DNA-binding domain"/>
    <property type="match status" value="1"/>
</dbReference>
<dbReference type="Pfam" id="PF07739">
    <property type="entry name" value="TipAS"/>
    <property type="match status" value="1"/>
</dbReference>
<dbReference type="GO" id="GO:0003700">
    <property type="term" value="F:DNA-binding transcription factor activity"/>
    <property type="evidence" value="ECO:0007669"/>
    <property type="project" value="InterPro"/>
</dbReference>
<dbReference type="Gene3D" id="1.10.1660.10">
    <property type="match status" value="1"/>
</dbReference>
<accession>A0A9W6PEB7</accession>
<name>A0A9W6PEB7_9ACTN</name>
<dbReference type="PROSITE" id="PS50937">
    <property type="entry name" value="HTH_MERR_2"/>
    <property type="match status" value="1"/>
</dbReference>
<feature type="domain" description="HTH merR-type" evidence="5">
    <location>
        <begin position="4"/>
        <end position="73"/>
    </location>
</feature>
<dbReference type="SMART" id="SM00422">
    <property type="entry name" value="HTH_MERR"/>
    <property type="match status" value="1"/>
</dbReference>
<dbReference type="Pfam" id="PF13411">
    <property type="entry name" value="MerR_1"/>
    <property type="match status" value="1"/>
</dbReference>
<evidence type="ECO:0000256" key="1">
    <source>
        <dbReference type="ARBA" id="ARBA00023015"/>
    </source>
</evidence>
<dbReference type="PRINTS" id="PR00040">
    <property type="entry name" value="HTHMERR"/>
</dbReference>
<keyword evidence="1" id="KW-0805">Transcription regulation</keyword>
<proteinExistence type="predicted"/>
<dbReference type="PANTHER" id="PTHR30204">
    <property type="entry name" value="REDOX-CYCLING DRUG-SENSING TRANSCRIPTIONAL ACTIVATOR SOXR"/>
    <property type="match status" value="1"/>
</dbReference>
<dbReference type="InterPro" id="IPR000551">
    <property type="entry name" value="MerR-type_HTH_dom"/>
</dbReference>
<dbReference type="GO" id="GO:0003677">
    <property type="term" value="F:DNA binding"/>
    <property type="evidence" value="ECO:0007669"/>
    <property type="project" value="UniProtKB-KW"/>
</dbReference>
<dbReference type="OrthoDB" id="9809391at2"/>
<dbReference type="InterPro" id="IPR036244">
    <property type="entry name" value="TipA-like_antibiotic-bd"/>
</dbReference>
<dbReference type="RefSeq" id="WP_033250341.1">
    <property type="nucleotide sequence ID" value="NZ_BSRX01000006.1"/>
</dbReference>
<keyword evidence="2" id="KW-0238">DNA-binding</keyword>
<gene>
    <name evidence="6" type="primary">tipA</name>
    <name evidence="6" type="ORF">Kpho01_13520</name>
</gene>
<dbReference type="Proteomes" id="UP001165143">
    <property type="component" value="Unassembled WGS sequence"/>
</dbReference>
<evidence type="ECO:0000313" key="7">
    <source>
        <dbReference type="Proteomes" id="UP001165143"/>
    </source>
</evidence>
<dbReference type="EMBL" id="BSRX01000006">
    <property type="protein sequence ID" value="GLW53341.1"/>
    <property type="molecule type" value="Genomic_DNA"/>
</dbReference>
<dbReference type="AlphaFoldDB" id="A0A9W6PEB7"/>
<dbReference type="PANTHER" id="PTHR30204:SF90">
    <property type="entry name" value="HTH-TYPE TRANSCRIPTIONAL ACTIVATOR MTA"/>
    <property type="match status" value="1"/>
</dbReference>
<protein>
    <submittedName>
        <fullName evidence="6">HTH-type transcriptional activator TipA</fullName>
    </submittedName>
</protein>
<comment type="caution">
    <text evidence="6">The sequence shown here is derived from an EMBL/GenBank/DDBJ whole genome shotgun (WGS) entry which is preliminary data.</text>
</comment>
<dbReference type="InterPro" id="IPR047057">
    <property type="entry name" value="MerR_fam"/>
</dbReference>
<keyword evidence="4" id="KW-0804">Transcription</keyword>
<dbReference type="InterPro" id="IPR012925">
    <property type="entry name" value="TipAS_dom"/>
</dbReference>
<sequence>MDEGYTVGRLAALAKVTVRTLHHYDRIGLLSPSGRTPAGYRRYSGAELDRLQRILFYRELGFPLEEVAAILDDRTVGPSEHLRRQRELIGDRIRKLQELAAAVERAMEARTLGIQLTPEEKFEVFGEDYREEWEDEAGQRWGETPAWEQSRQRTARYTKADWERIKAEADGVNDALVAAFTAGAAPDSEQATAVAEQHRRHIGLNFYDCGPQMHRCLGDMYLADPRFTETYEKLAPGLAQWLRDAIHANADRLEREGRG</sequence>